<comment type="caution">
    <text evidence="1">The sequence shown here is derived from an EMBL/GenBank/DDBJ whole genome shotgun (WGS) entry which is preliminary data.</text>
</comment>
<dbReference type="Proteomes" id="UP001164539">
    <property type="component" value="Chromosome 6"/>
</dbReference>
<reference evidence="1 2" key="1">
    <citation type="journal article" date="2023" name="Science">
        <title>Complex scaffold remodeling in plant triterpene biosynthesis.</title>
        <authorList>
            <person name="De La Pena R."/>
            <person name="Hodgson H."/>
            <person name="Liu J.C."/>
            <person name="Stephenson M.J."/>
            <person name="Martin A.C."/>
            <person name="Owen C."/>
            <person name="Harkess A."/>
            <person name="Leebens-Mack J."/>
            <person name="Jimenez L.E."/>
            <person name="Osbourn A."/>
            <person name="Sattely E.S."/>
        </authorList>
    </citation>
    <scope>NUCLEOTIDE SEQUENCE [LARGE SCALE GENOMIC DNA]</scope>
    <source>
        <strain evidence="2">cv. JPN11</strain>
        <tissue evidence="1">Leaf</tissue>
    </source>
</reference>
<protein>
    <submittedName>
        <fullName evidence="1">Fasciclin-like arabinogalactan family protein</fullName>
    </submittedName>
</protein>
<accession>A0ACC1XZM2</accession>
<sequence>MATNSNSLYSILILILVSFPITATALPTSDLETLLLLLRANGHALFANAISTSDLLFDLLARPSLTLFAPTDPALFALDMTQTPPFYLSTLRLHALPLRLSWPDLLQLPNGSSFPTLLPSRDLRVTRRSPGVVLVGGIQVVMPGMYYGTHLAVHGLGGILSFRSPSNRHNGTSILSIPPVNHSAVAPPLPEIPRIPTNHNNRTDSSPVNHTTFFPPVNHTIFSPLADIPRIPTNCLNRTTDSSPINGDIPTCQTNRTDSSPFNHTVVVLPPVLARAPGPAGLNAYSPAESPKDRDFWISNSTGLTSPTENPPAPAPLRKKLTRSRELGEVFVNGEICTVG</sequence>
<evidence type="ECO:0000313" key="1">
    <source>
        <dbReference type="EMBL" id="KAJ4716976.1"/>
    </source>
</evidence>
<gene>
    <name evidence="1" type="ORF">OWV82_011916</name>
</gene>
<dbReference type="EMBL" id="CM051399">
    <property type="protein sequence ID" value="KAJ4716976.1"/>
    <property type="molecule type" value="Genomic_DNA"/>
</dbReference>
<evidence type="ECO:0000313" key="2">
    <source>
        <dbReference type="Proteomes" id="UP001164539"/>
    </source>
</evidence>
<proteinExistence type="predicted"/>
<keyword evidence="2" id="KW-1185">Reference proteome</keyword>
<organism evidence="1 2">
    <name type="scientific">Melia azedarach</name>
    <name type="common">Chinaberry tree</name>
    <dbReference type="NCBI Taxonomy" id="155640"/>
    <lineage>
        <taxon>Eukaryota</taxon>
        <taxon>Viridiplantae</taxon>
        <taxon>Streptophyta</taxon>
        <taxon>Embryophyta</taxon>
        <taxon>Tracheophyta</taxon>
        <taxon>Spermatophyta</taxon>
        <taxon>Magnoliopsida</taxon>
        <taxon>eudicotyledons</taxon>
        <taxon>Gunneridae</taxon>
        <taxon>Pentapetalae</taxon>
        <taxon>rosids</taxon>
        <taxon>malvids</taxon>
        <taxon>Sapindales</taxon>
        <taxon>Meliaceae</taxon>
        <taxon>Melia</taxon>
    </lineage>
</organism>
<name>A0ACC1XZM2_MELAZ</name>